<feature type="region of interest" description="Disordered" evidence="1">
    <location>
        <begin position="1"/>
        <end position="102"/>
    </location>
</feature>
<gene>
    <name evidence="2" type="ORF">M404DRAFT_933766</name>
</gene>
<name>A0A0C3JKI3_PISTI</name>
<dbReference type="InParanoid" id="A0A0C3JKI3"/>
<protein>
    <submittedName>
        <fullName evidence="2">Uncharacterized protein</fullName>
    </submittedName>
</protein>
<proteinExistence type="predicted"/>
<reference evidence="3" key="2">
    <citation type="submission" date="2015-01" db="EMBL/GenBank/DDBJ databases">
        <title>Evolutionary Origins and Diversification of the Mycorrhizal Mutualists.</title>
        <authorList>
            <consortium name="DOE Joint Genome Institute"/>
            <consortium name="Mycorrhizal Genomics Consortium"/>
            <person name="Kohler A."/>
            <person name="Kuo A."/>
            <person name="Nagy L.G."/>
            <person name="Floudas D."/>
            <person name="Copeland A."/>
            <person name="Barry K.W."/>
            <person name="Cichocki N."/>
            <person name="Veneault-Fourrey C."/>
            <person name="LaButti K."/>
            <person name="Lindquist E.A."/>
            <person name="Lipzen A."/>
            <person name="Lundell T."/>
            <person name="Morin E."/>
            <person name="Murat C."/>
            <person name="Riley R."/>
            <person name="Ohm R."/>
            <person name="Sun H."/>
            <person name="Tunlid A."/>
            <person name="Henrissat B."/>
            <person name="Grigoriev I.V."/>
            <person name="Hibbett D.S."/>
            <person name="Martin F."/>
        </authorList>
    </citation>
    <scope>NUCLEOTIDE SEQUENCE [LARGE SCALE GENOMIC DNA]</scope>
    <source>
        <strain evidence="3">Marx 270</strain>
    </source>
</reference>
<sequence length="396" mass="43004">MATSFAPSLASLSTGTRPPSRTDRSGNSGSSKNYVLPVPSGFSQPSVPKGDADYRSSSQSRQSAPAAWEGHHKLTRAPPAQSPDDSQGRNGRFGGIHTGPVSDSYIYERPLLSNSNSYYYQTSSDTTGSDIDSIFSATHSSSSSNSSLEDSPRRGALQLAPPERRPPYGQRNPAPLVTYPGTYHTCPTCTELCTGASSMPTSRVDAHSQGSRPLPTPPVSTRVRKDSLQLTTERSPSISPNHLRPRPPPLHIEDIPSYPVYVQGTYRGQWQPDDIPAAPQLGRSGSQRSVTSSNSGSYGPLLLPPGLFVQDWEHPLTSAPSDIGGEISARPQRRKSEGGKPHVHEPRRIRSQTAPAPRSVRWCENLICPSPVLPSQRRKGWFNRRGWVSLILLNVD</sequence>
<accession>A0A0C3JKI3</accession>
<reference evidence="2 3" key="1">
    <citation type="submission" date="2014-04" db="EMBL/GenBank/DDBJ databases">
        <authorList>
            <consortium name="DOE Joint Genome Institute"/>
            <person name="Kuo A."/>
            <person name="Kohler A."/>
            <person name="Costa M.D."/>
            <person name="Nagy L.G."/>
            <person name="Floudas D."/>
            <person name="Copeland A."/>
            <person name="Barry K.W."/>
            <person name="Cichocki N."/>
            <person name="Veneault-Fourrey C."/>
            <person name="LaButti K."/>
            <person name="Lindquist E.A."/>
            <person name="Lipzen A."/>
            <person name="Lundell T."/>
            <person name="Morin E."/>
            <person name="Murat C."/>
            <person name="Sun H."/>
            <person name="Tunlid A."/>
            <person name="Henrissat B."/>
            <person name="Grigoriev I.V."/>
            <person name="Hibbett D.S."/>
            <person name="Martin F."/>
            <person name="Nordberg H.P."/>
            <person name="Cantor M.N."/>
            <person name="Hua S.X."/>
        </authorList>
    </citation>
    <scope>NUCLEOTIDE SEQUENCE [LARGE SCALE GENOMIC DNA]</scope>
    <source>
        <strain evidence="2 3">Marx 270</strain>
    </source>
</reference>
<evidence type="ECO:0000313" key="2">
    <source>
        <dbReference type="EMBL" id="KIO09648.1"/>
    </source>
</evidence>
<dbReference type="Proteomes" id="UP000054217">
    <property type="component" value="Unassembled WGS sequence"/>
</dbReference>
<feature type="region of interest" description="Disordered" evidence="1">
    <location>
        <begin position="318"/>
        <end position="356"/>
    </location>
</feature>
<dbReference type="EMBL" id="KN831954">
    <property type="protein sequence ID" value="KIO09648.1"/>
    <property type="molecule type" value="Genomic_DNA"/>
</dbReference>
<evidence type="ECO:0000313" key="3">
    <source>
        <dbReference type="Proteomes" id="UP000054217"/>
    </source>
</evidence>
<dbReference type="HOGENOM" id="CLU_052851_0_0_1"/>
<dbReference type="OrthoDB" id="3255922at2759"/>
<keyword evidence="3" id="KW-1185">Reference proteome</keyword>
<feature type="compositionally biased region" description="Low complexity" evidence="1">
    <location>
        <begin position="137"/>
        <end position="149"/>
    </location>
</feature>
<feature type="compositionally biased region" description="Basic and acidic residues" evidence="1">
    <location>
        <begin position="334"/>
        <end position="348"/>
    </location>
</feature>
<dbReference type="AlphaFoldDB" id="A0A0C3JKI3"/>
<organism evidence="2 3">
    <name type="scientific">Pisolithus tinctorius Marx 270</name>
    <dbReference type="NCBI Taxonomy" id="870435"/>
    <lineage>
        <taxon>Eukaryota</taxon>
        <taxon>Fungi</taxon>
        <taxon>Dikarya</taxon>
        <taxon>Basidiomycota</taxon>
        <taxon>Agaricomycotina</taxon>
        <taxon>Agaricomycetes</taxon>
        <taxon>Agaricomycetidae</taxon>
        <taxon>Boletales</taxon>
        <taxon>Sclerodermatineae</taxon>
        <taxon>Pisolithaceae</taxon>
        <taxon>Pisolithus</taxon>
    </lineage>
</organism>
<feature type="compositionally biased region" description="Polar residues" evidence="1">
    <location>
        <begin position="1"/>
        <end position="33"/>
    </location>
</feature>
<dbReference type="STRING" id="870435.A0A0C3JKI3"/>
<feature type="region of interest" description="Disordered" evidence="1">
    <location>
        <begin position="198"/>
        <end position="255"/>
    </location>
</feature>
<evidence type="ECO:0000256" key="1">
    <source>
        <dbReference type="SAM" id="MobiDB-lite"/>
    </source>
</evidence>
<feature type="region of interest" description="Disordered" evidence="1">
    <location>
        <begin position="137"/>
        <end position="176"/>
    </location>
</feature>
<feature type="region of interest" description="Disordered" evidence="1">
    <location>
        <begin position="271"/>
        <end position="297"/>
    </location>
</feature>
<feature type="compositionally biased region" description="Polar residues" evidence="1">
    <location>
        <begin position="228"/>
        <end position="240"/>
    </location>
</feature>